<dbReference type="Proteomes" id="UP000265515">
    <property type="component" value="Unassembled WGS sequence"/>
</dbReference>
<feature type="region of interest" description="Disordered" evidence="1">
    <location>
        <begin position="246"/>
        <end position="304"/>
    </location>
</feature>
<dbReference type="Gene3D" id="3.30.420.10">
    <property type="entry name" value="Ribonuclease H-like superfamily/Ribonuclease H"/>
    <property type="match status" value="1"/>
</dbReference>
<feature type="region of interest" description="Disordered" evidence="1">
    <location>
        <begin position="353"/>
        <end position="454"/>
    </location>
</feature>
<protein>
    <recommendedName>
        <fullName evidence="2">Integrase catalytic domain-containing protein</fullName>
    </recommendedName>
</protein>
<evidence type="ECO:0000259" key="2">
    <source>
        <dbReference type="PROSITE" id="PS50994"/>
    </source>
</evidence>
<feature type="compositionally biased region" description="Basic and acidic residues" evidence="1">
    <location>
        <begin position="418"/>
        <end position="429"/>
    </location>
</feature>
<dbReference type="InterPro" id="IPR001584">
    <property type="entry name" value="Integrase_cat-core"/>
</dbReference>
<feature type="compositionally biased region" description="Basic and acidic residues" evidence="1">
    <location>
        <begin position="246"/>
        <end position="274"/>
    </location>
</feature>
<evidence type="ECO:0000313" key="4">
    <source>
        <dbReference type="Proteomes" id="UP000265515"/>
    </source>
</evidence>
<accession>A0A388L3E9</accession>
<dbReference type="SUPFAM" id="SSF53098">
    <property type="entry name" value="Ribonuclease H-like"/>
    <property type="match status" value="1"/>
</dbReference>
<feature type="compositionally biased region" description="Basic and acidic residues" evidence="1">
    <location>
        <begin position="589"/>
        <end position="608"/>
    </location>
</feature>
<keyword evidence="4" id="KW-1185">Reference proteome</keyword>
<dbReference type="InterPro" id="IPR036397">
    <property type="entry name" value="RNaseH_sf"/>
</dbReference>
<dbReference type="GO" id="GO:0015074">
    <property type="term" value="P:DNA integration"/>
    <property type="evidence" value="ECO:0007669"/>
    <property type="project" value="InterPro"/>
</dbReference>
<evidence type="ECO:0000256" key="1">
    <source>
        <dbReference type="SAM" id="MobiDB-lite"/>
    </source>
</evidence>
<feature type="domain" description="Integrase catalytic" evidence="2">
    <location>
        <begin position="1"/>
        <end position="146"/>
    </location>
</feature>
<name>A0A388L3E9_CHABU</name>
<gene>
    <name evidence="3" type="ORF">CBR_g23050</name>
</gene>
<dbReference type="InterPro" id="IPR012337">
    <property type="entry name" value="RNaseH-like_sf"/>
</dbReference>
<comment type="caution">
    <text evidence="3">The sequence shown here is derived from an EMBL/GenBank/DDBJ whole genome shotgun (WGS) entry which is preliminary data.</text>
</comment>
<dbReference type="EMBL" id="BFEA01000254">
    <property type="protein sequence ID" value="GBG76834.1"/>
    <property type="molecule type" value="Genomic_DNA"/>
</dbReference>
<organism evidence="3 4">
    <name type="scientific">Chara braunii</name>
    <name type="common">Braun's stonewort</name>
    <dbReference type="NCBI Taxonomy" id="69332"/>
    <lineage>
        <taxon>Eukaryota</taxon>
        <taxon>Viridiplantae</taxon>
        <taxon>Streptophyta</taxon>
        <taxon>Charophyceae</taxon>
        <taxon>Charales</taxon>
        <taxon>Characeae</taxon>
        <taxon>Chara</taxon>
    </lineage>
</organism>
<feature type="compositionally biased region" description="Pro residues" evidence="1">
    <location>
        <begin position="430"/>
        <end position="440"/>
    </location>
</feature>
<feature type="region of interest" description="Disordered" evidence="1">
    <location>
        <begin position="150"/>
        <end position="179"/>
    </location>
</feature>
<proteinExistence type="predicted"/>
<dbReference type="PROSITE" id="PS50994">
    <property type="entry name" value="INTEGRASE"/>
    <property type="match status" value="1"/>
</dbReference>
<dbReference type="AlphaFoldDB" id="A0A388L3E9"/>
<feature type="compositionally biased region" description="Basic and acidic residues" evidence="1">
    <location>
        <begin position="356"/>
        <end position="389"/>
    </location>
</feature>
<dbReference type="Gramene" id="GBG76834">
    <property type="protein sequence ID" value="GBG76834"/>
    <property type="gene ID" value="CBR_g23050"/>
</dbReference>
<feature type="region of interest" description="Disordered" evidence="1">
    <location>
        <begin position="589"/>
        <end position="618"/>
    </location>
</feature>
<sequence length="618" mass="71258">MPLGDHGYNYIFDARDNVSGFLDGRVIRTKTGFVLVSCIEEYYLHYPFVREFVMDRGSECTCQEVQELLSRNGVVANYTTTAHPQADAPVKRGHNIIMNLLAKWTEGRPNQWPRYLRAAFFVENITVRRTTKYASVTLWSDFAKTAMPRGGRGTRLSQRSLGASGGYERNGSHNRESTPVYDDGDIELFLDEFWGYANHMGWTMTQAIGRLRRVDRFTEPFAQIRRETRTRPEVEARTQELAHLREVFRRPEQPQPRVERRLRSRRQRDPEPTEARLLQRGRKALSRREEEMVPETEGQGTYPEYGLGPVKFHRFPEGGQGVSPLHIWEEVSVSRESLQKLEAHLDVSQWKMPPVSERRDEPVEGVPRKEVQSLERERGPSTEGGRVEEEVIEVEEDTPPQMPAVGLRLGSPPRSAPRGREESQREEVRPPLPKMVPPPEGMEERETERADQRKKALALIDRHLAEQTLKHPDLEEPVPMEPPQEPYGIKEMWKEFLIQHGKELTAPDKAGVETSQKADEYLDRRIRSLSKTSFDKYMMLEVDLRGKEMRETSQGVRLEAVEVEVREFRVLVVSQAAIIRDLEQQLHGRMGRAESSRQGEQRQPELDLSRQSAATVPQ</sequence>
<dbReference type="GO" id="GO:0003676">
    <property type="term" value="F:nucleic acid binding"/>
    <property type="evidence" value="ECO:0007669"/>
    <property type="project" value="InterPro"/>
</dbReference>
<feature type="compositionally biased region" description="Basic and acidic residues" evidence="1">
    <location>
        <begin position="442"/>
        <end position="454"/>
    </location>
</feature>
<reference evidence="3 4" key="1">
    <citation type="journal article" date="2018" name="Cell">
        <title>The Chara Genome: Secondary Complexity and Implications for Plant Terrestrialization.</title>
        <authorList>
            <person name="Nishiyama T."/>
            <person name="Sakayama H."/>
            <person name="Vries J.D."/>
            <person name="Buschmann H."/>
            <person name="Saint-Marcoux D."/>
            <person name="Ullrich K.K."/>
            <person name="Haas F.B."/>
            <person name="Vanderstraeten L."/>
            <person name="Becker D."/>
            <person name="Lang D."/>
            <person name="Vosolsobe S."/>
            <person name="Rombauts S."/>
            <person name="Wilhelmsson P.K.I."/>
            <person name="Janitza P."/>
            <person name="Kern R."/>
            <person name="Heyl A."/>
            <person name="Rumpler F."/>
            <person name="Villalobos L.I.A.C."/>
            <person name="Clay J.M."/>
            <person name="Skokan R."/>
            <person name="Toyoda A."/>
            <person name="Suzuki Y."/>
            <person name="Kagoshima H."/>
            <person name="Schijlen E."/>
            <person name="Tajeshwar N."/>
            <person name="Catarino B."/>
            <person name="Hetherington A.J."/>
            <person name="Saltykova A."/>
            <person name="Bonnot C."/>
            <person name="Breuninger H."/>
            <person name="Symeonidi A."/>
            <person name="Radhakrishnan G.V."/>
            <person name="Van Nieuwerburgh F."/>
            <person name="Deforce D."/>
            <person name="Chang C."/>
            <person name="Karol K.G."/>
            <person name="Hedrich R."/>
            <person name="Ulvskov P."/>
            <person name="Glockner G."/>
            <person name="Delwiche C.F."/>
            <person name="Petrasek J."/>
            <person name="Van de Peer Y."/>
            <person name="Friml J."/>
            <person name="Beilby M."/>
            <person name="Dolan L."/>
            <person name="Kohara Y."/>
            <person name="Sugano S."/>
            <person name="Fujiyama A."/>
            <person name="Delaux P.-M."/>
            <person name="Quint M."/>
            <person name="TheiBen G."/>
            <person name="Hagemann M."/>
            <person name="Harholt J."/>
            <person name="Dunand C."/>
            <person name="Zachgo S."/>
            <person name="Langdale J."/>
            <person name="Maumus F."/>
            <person name="Straeten D.V.D."/>
            <person name="Gould S.B."/>
            <person name="Rensing S.A."/>
        </authorList>
    </citation>
    <scope>NUCLEOTIDE SEQUENCE [LARGE SCALE GENOMIC DNA]</scope>
    <source>
        <strain evidence="3 4">S276</strain>
    </source>
</reference>
<dbReference type="OrthoDB" id="425619at2759"/>
<feature type="compositionally biased region" description="Polar residues" evidence="1">
    <location>
        <begin position="609"/>
        <end position="618"/>
    </location>
</feature>
<evidence type="ECO:0000313" key="3">
    <source>
        <dbReference type="EMBL" id="GBG76834.1"/>
    </source>
</evidence>